<dbReference type="GO" id="GO:0045663">
    <property type="term" value="P:positive regulation of myoblast differentiation"/>
    <property type="evidence" value="ECO:0007669"/>
    <property type="project" value="TreeGrafter"/>
</dbReference>
<dbReference type="GO" id="GO:0005634">
    <property type="term" value="C:nucleus"/>
    <property type="evidence" value="ECO:0007669"/>
    <property type="project" value="UniProtKB-SubCell"/>
</dbReference>
<dbReference type="GO" id="GO:0000978">
    <property type="term" value="F:RNA polymerase II cis-regulatory region sequence-specific DNA binding"/>
    <property type="evidence" value="ECO:0007669"/>
    <property type="project" value="TreeGrafter"/>
</dbReference>
<dbReference type="Proteomes" id="UP000659654">
    <property type="component" value="Unassembled WGS sequence"/>
</dbReference>
<keyword evidence="3" id="KW-0539">Nucleus</keyword>
<sequence length="345" mass="38655">MNNPDPTQYDQLYGYAQSPARLTNSEITTLTAFPTIQHAPTEYTAVPTNYDIYRYPYNYYIQTDQPVSSGASSVAIVASQVPHQVYNEFGGSSSSFRNEYQIAQGEHGLVKVEVKNEKDDVSLGSVHNPNDRNTPSDSSILNLTDHEQSSESAPTTSTGKRSKFSQDRRKAATLRERRRLRKVNEAFELVKQRTCTNPNQRLPKVEILRGCIDYINKLEGMLQAQGKMTTIMARNAGIPIDGTSGSFFLTDPYGQQQHIELEPHIHDHQHSHPRAMEEVPKYAKQSRQRVQSIPDTIGATPAKRPKTKSQSKAHELTPQPQASQVIESQGKPDLASHSQLPKKKD</sequence>
<evidence type="ECO:0000313" key="10">
    <source>
        <dbReference type="WBParaSite" id="BXY_0489100.1"/>
    </source>
</evidence>
<accession>A0A1I7RVX8</accession>
<evidence type="ECO:0000313" key="7">
    <source>
        <dbReference type="EMBL" id="CAD5214409.1"/>
    </source>
</evidence>
<feature type="compositionally biased region" description="Polar residues" evidence="5">
    <location>
        <begin position="125"/>
        <end position="142"/>
    </location>
</feature>
<dbReference type="Proteomes" id="UP000095284">
    <property type="component" value="Unplaced"/>
</dbReference>
<evidence type="ECO:0000256" key="4">
    <source>
        <dbReference type="ARBA" id="ARBA00070761"/>
    </source>
</evidence>
<evidence type="ECO:0000256" key="1">
    <source>
        <dbReference type="ARBA" id="ARBA00004123"/>
    </source>
</evidence>
<dbReference type="SUPFAM" id="SSF47459">
    <property type="entry name" value="HLH, helix-loop-helix DNA-binding domain"/>
    <property type="match status" value="1"/>
</dbReference>
<comment type="subcellular location">
    <subcellularLocation>
        <location evidence="1">Nucleus</location>
    </subcellularLocation>
</comment>
<dbReference type="PANTHER" id="PTHR11534:SF9">
    <property type="entry name" value="MYOGENIC-DETERMINATION PROTEIN"/>
    <property type="match status" value="1"/>
</dbReference>
<dbReference type="eggNOG" id="KOG3960">
    <property type="taxonomic scope" value="Eukaryota"/>
</dbReference>
<feature type="compositionally biased region" description="Polar residues" evidence="5">
    <location>
        <begin position="318"/>
        <end position="327"/>
    </location>
</feature>
<reference evidence="10" key="1">
    <citation type="submission" date="2016-11" db="UniProtKB">
        <authorList>
            <consortium name="WormBaseParasite"/>
        </authorList>
    </citation>
    <scope>IDENTIFICATION</scope>
</reference>
<dbReference type="AlphaFoldDB" id="A0A1I7RVX8"/>
<organism evidence="8 10">
    <name type="scientific">Bursaphelenchus xylophilus</name>
    <name type="common">Pinewood nematode worm</name>
    <name type="synonym">Aphelenchoides xylophilus</name>
    <dbReference type="NCBI Taxonomy" id="6326"/>
    <lineage>
        <taxon>Eukaryota</taxon>
        <taxon>Metazoa</taxon>
        <taxon>Ecdysozoa</taxon>
        <taxon>Nematoda</taxon>
        <taxon>Chromadorea</taxon>
        <taxon>Rhabditida</taxon>
        <taxon>Tylenchina</taxon>
        <taxon>Tylenchomorpha</taxon>
        <taxon>Aphelenchoidea</taxon>
        <taxon>Aphelenchoididae</taxon>
        <taxon>Bursaphelenchus</taxon>
    </lineage>
</organism>
<dbReference type="Proteomes" id="UP000582659">
    <property type="component" value="Unassembled WGS sequence"/>
</dbReference>
<dbReference type="EMBL" id="CAJFDI010000002">
    <property type="protein sequence ID" value="CAD5214409.1"/>
    <property type="molecule type" value="Genomic_DNA"/>
</dbReference>
<feature type="domain" description="BHLH" evidence="6">
    <location>
        <begin position="167"/>
        <end position="218"/>
    </location>
</feature>
<name>A0A1I7RVX8_BURXY</name>
<dbReference type="GO" id="GO:0007517">
    <property type="term" value="P:muscle organ development"/>
    <property type="evidence" value="ECO:0007669"/>
    <property type="project" value="InterPro"/>
</dbReference>
<dbReference type="GO" id="GO:0000981">
    <property type="term" value="F:DNA-binding transcription factor activity, RNA polymerase II-specific"/>
    <property type="evidence" value="ECO:0007669"/>
    <property type="project" value="TreeGrafter"/>
</dbReference>
<keyword evidence="2" id="KW-0238">DNA-binding</keyword>
<dbReference type="InterPro" id="IPR039704">
    <property type="entry name" value="Myogenic_factor"/>
</dbReference>
<dbReference type="EMBL" id="CAJFCV020000002">
    <property type="protein sequence ID" value="CAG9094851.1"/>
    <property type="molecule type" value="Genomic_DNA"/>
</dbReference>
<keyword evidence="9" id="KW-1185">Reference proteome</keyword>
<evidence type="ECO:0000313" key="9">
    <source>
        <dbReference type="Proteomes" id="UP000659654"/>
    </source>
</evidence>
<feature type="region of interest" description="Disordered" evidence="5">
    <location>
        <begin position="269"/>
        <end position="345"/>
    </location>
</feature>
<feature type="compositionally biased region" description="Basic and acidic residues" evidence="5">
    <location>
        <begin position="269"/>
        <end position="281"/>
    </location>
</feature>
<evidence type="ECO:0000256" key="2">
    <source>
        <dbReference type="ARBA" id="ARBA00023125"/>
    </source>
</evidence>
<evidence type="ECO:0000313" key="8">
    <source>
        <dbReference type="Proteomes" id="UP000095284"/>
    </source>
</evidence>
<evidence type="ECO:0000256" key="3">
    <source>
        <dbReference type="ARBA" id="ARBA00023242"/>
    </source>
</evidence>
<reference evidence="7" key="2">
    <citation type="submission" date="2020-09" db="EMBL/GenBank/DDBJ databases">
        <authorList>
            <person name="Kikuchi T."/>
        </authorList>
    </citation>
    <scope>NUCLEOTIDE SEQUENCE</scope>
    <source>
        <strain evidence="7">Ka4C1</strain>
    </source>
</reference>
<feature type="compositionally biased region" description="Polar residues" evidence="5">
    <location>
        <begin position="150"/>
        <end position="159"/>
    </location>
</feature>
<dbReference type="Gene3D" id="4.10.280.10">
    <property type="entry name" value="Helix-loop-helix DNA-binding domain"/>
    <property type="match status" value="1"/>
</dbReference>
<gene>
    <name evidence="7" type="ORF">BXYJ_LOCUS3515</name>
</gene>
<feature type="compositionally biased region" description="Basic and acidic residues" evidence="5">
    <location>
        <begin position="164"/>
        <end position="173"/>
    </location>
</feature>
<feature type="region of interest" description="Disordered" evidence="5">
    <location>
        <begin position="121"/>
        <end position="173"/>
    </location>
</feature>
<dbReference type="PANTHER" id="PTHR11534">
    <property type="entry name" value="MYOGENIC FACTOR"/>
    <property type="match status" value="1"/>
</dbReference>
<dbReference type="CDD" id="cd19699">
    <property type="entry name" value="bHLH_TS_dMYOD_like"/>
    <property type="match status" value="1"/>
</dbReference>
<dbReference type="Pfam" id="PF00010">
    <property type="entry name" value="HLH"/>
    <property type="match status" value="1"/>
</dbReference>
<dbReference type="PROSITE" id="PS50888">
    <property type="entry name" value="BHLH"/>
    <property type="match status" value="1"/>
</dbReference>
<dbReference type="SMART" id="SM00353">
    <property type="entry name" value="HLH"/>
    <property type="match status" value="1"/>
</dbReference>
<dbReference type="InterPro" id="IPR036638">
    <property type="entry name" value="HLH_DNA-bd_sf"/>
</dbReference>
<proteinExistence type="predicted"/>
<evidence type="ECO:0000259" key="6">
    <source>
        <dbReference type="PROSITE" id="PS50888"/>
    </source>
</evidence>
<dbReference type="GO" id="GO:0046983">
    <property type="term" value="F:protein dimerization activity"/>
    <property type="evidence" value="ECO:0007669"/>
    <property type="project" value="InterPro"/>
</dbReference>
<evidence type="ECO:0000256" key="5">
    <source>
        <dbReference type="SAM" id="MobiDB-lite"/>
    </source>
</evidence>
<dbReference type="SMR" id="A0A1I7RVX8"/>
<dbReference type="OrthoDB" id="10049614at2759"/>
<dbReference type="InterPro" id="IPR011598">
    <property type="entry name" value="bHLH_dom"/>
</dbReference>
<protein>
    <recommendedName>
        <fullName evidence="4">Myoblast determination protein 1 homolog</fullName>
    </recommendedName>
</protein>
<dbReference type="FunFam" id="4.10.280.10:FF:000005">
    <property type="entry name" value="Myogenic factor"/>
    <property type="match status" value="1"/>
</dbReference>
<dbReference type="WBParaSite" id="BXY_0489100.1">
    <property type="protein sequence ID" value="BXY_0489100.1"/>
    <property type="gene ID" value="BXY_0489100"/>
</dbReference>